<keyword evidence="13 18" id="KW-0520">NAD</keyword>
<keyword evidence="8 18" id="KW-0812">Transmembrane</keyword>
<feature type="transmembrane region" description="Helical" evidence="18">
    <location>
        <begin position="158"/>
        <end position="175"/>
    </location>
</feature>
<evidence type="ECO:0000256" key="7">
    <source>
        <dbReference type="ARBA" id="ARBA00022660"/>
    </source>
</evidence>
<evidence type="ECO:0000256" key="14">
    <source>
        <dbReference type="ARBA" id="ARBA00023075"/>
    </source>
</evidence>
<dbReference type="Pfam" id="PF00361">
    <property type="entry name" value="Proton_antipo_M"/>
    <property type="match status" value="1"/>
</dbReference>
<dbReference type="PANTHER" id="PTHR46552">
    <property type="entry name" value="NADH-UBIQUINONE OXIDOREDUCTASE CHAIN 2"/>
    <property type="match status" value="1"/>
</dbReference>
<keyword evidence="10 18" id="KW-1278">Translocase</keyword>
<keyword evidence="15 18" id="KW-0496">Mitochondrion</keyword>
<dbReference type="EMBL" id="MT478109">
    <property type="protein sequence ID" value="QSZ78263.1"/>
    <property type="molecule type" value="Genomic_DNA"/>
</dbReference>
<evidence type="ECO:0000256" key="6">
    <source>
        <dbReference type="ARBA" id="ARBA00022448"/>
    </source>
</evidence>
<evidence type="ECO:0000256" key="13">
    <source>
        <dbReference type="ARBA" id="ARBA00023027"/>
    </source>
</evidence>
<evidence type="ECO:0000256" key="18">
    <source>
        <dbReference type="RuleBase" id="RU003403"/>
    </source>
</evidence>
<evidence type="ECO:0000256" key="16">
    <source>
        <dbReference type="ARBA" id="ARBA00023136"/>
    </source>
</evidence>
<keyword evidence="14 18" id="KW-0830">Ubiquinone</keyword>
<evidence type="ECO:0000313" key="20">
    <source>
        <dbReference type="EMBL" id="QSZ78263.1"/>
    </source>
</evidence>
<proteinExistence type="inferred from homology"/>
<keyword evidence="6" id="KW-0813">Transport</keyword>
<keyword evidence="9 18" id="KW-0999">Mitochondrion inner membrane</keyword>
<name>A0A8A3SRL3_9HYME</name>
<evidence type="ECO:0000256" key="8">
    <source>
        <dbReference type="ARBA" id="ARBA00022692"/>
    </source>
</evidence>
<keyword evidence="7 18" id="KW-0679">Respiratory chain</keyword>
<protein>
    <recommendedName>
        <fullName evidence="5 18">NADH-ubiquinone oxidoreductase chain 2</fullName>
        <ecNumber evidence="4 18">7.1.1.2</ecNumber>
    </recommendedName>
</protein>
<comment type="function">
    <text evidence="1">Core subunit of the mitochondrial membrane respiratory chain NADH dehydrogenase (Complex I) that is believed to belong to the minimal assembly required for catalysis. Complex I functions in the transfer of electrons from NADH to the respiratory chain. The immediate electron acceptor for the enzyme is believed to be ubiquinone.</text>
</comment>
<dbReference type="GO" id="GO:0008137">
    <property type="term" value="F:NADH dehydrogenase (ubiquinone) activity"/>
    <property type="evidence" value="ECO:0007669"/>
    <property type="project" value="UniProtKB-EC"/>
</dbReference>
<feature type="transmembrane region" description="Helical" evidence="18">
    <location>
        <begin position="286"/>
        <end position="309"/>
    </location>
</feature>
<feature type="transmembrane region" description="Helical" evidence="18">
    <location>
        <begin position="247"/>
        <end position="266"/>
    </location>
</feature>
<feature type="transmembrane region" description="Helical" evidence="18">
    <location>
        <begin position="207"/>
        <end position="227"/>
    </location>
</feature>
<geneLocation type="mitochondrion" evidence="20"/>
<dbReference type="AlphaFoldDB" id="A0A8A3SRL3"/>
<organism evidence="20">
    <name type="scientific">Leptocimbex clavicornis</name>
    <dbReference type="NCBI Taxonomy" id="2738386"/>
    <lineage>
        <taxon>Eukaryota</taxon>
        <taxon>Metazoa</taxon>
        <taxon>Ecdysozoa</taxon>
        <taxon>Arthropoda</taxon>
        <taxon>Hexapoda</taxon>
        <taxon>Insecta</taxon>
        <taxon>Pterygota</taxon>
        <taxon>Neoptera</taxon>
        <taxon>Endopterygota</taxon>
        <taxon>Hymenoptera</taxon>
        <taxon>Tenthredinoidea</taxon>
        <taxon>Cimbicidae</taxon>
        <taxon>Leptocimbex</taxon>
    </lineage>
</organism>
<feature type="transmembrane region" description="Helical" evidence="18">
    <location>
        <begin position="101"/>
        <end position="122"/>
    </location>
</feature>
<evidence type="ECO:0000256" key="3">
    <source>
        <dbReference type="ARBA" id="ARBA00007012"/>
    </source>
</evidence>
<gene>
    <name evidence="20" type="primary">ND2</name>
</gene>
<sequence length="349" mass="41490">MINLNMYNNKQFEQSKLNLLLFMMLIFSTLITINSTSWISAWMGMEINMMTFIPMLMMKTKLLKSANSMMMYFMVQASSSSILLFMIMMNKLEMNFSKINFMNFFIQLCLLMKLGAAPLHWWTPKIINFMNWKNCFMLLTWQKLAPLFLLSMTKTSSLIYYSILMSTIIGAIMGINQTSLKLMMTYSSINHISWMMMSMMINFTTFIFYFIVYMMTIFFICLMLNNLNINYLNQLFKNNNLNFFKKINVMFMFLSMGGIPPMLGFLPKFKILMNMIENKLILESLIFIMFSLITLSYYMNPVISMMMIIKMNNKWNLFKYNLLKSMMMGMLMYFMMSLMMILPMTFLMN</sequence>
<feature type="domain" description="NADH:quinone oxidoreductase/Mrp antiporter transmembrane" evidence="19">
    <location>
        <begin position="35"/>
        <end position="294"/>
    </location>
</feature>
<dbReference type="InterPro" id="IPR003917">
    <property type="entry name" value="NADH_UbQ_OxRdtase_chain2"/>
</dbReference>
<dbReference type="GO" id="GO:0005743">
    <property type="term" value="C:mitochondrial inner membrane"/>
    <property type="evidence" value="ECO:0007669"/>
    <property type="project" value="UniProtKB-SubCell"/>
</dbReference>
<evidence type="ECO:0000256" key="2">
    <source>
        <dbReference type="ARBA" id="ARBA00004448"/>
    </source>
</evidence>
<feature type="transmembrane region" description="Helical" evidence="18">
    <location>
        <begin position="16"/>
        <end position="33"/>
    </location>
</feature>
<evidence type="ECO:0000256" key="17">
    <source>
        <dbReference type="ARBA" id="ARBA00049551"/>
    </source>
</evidence>
<comment type="function">
    <text evidence="18">Core subunit of the mitochondrial membrane respiratory chain NADH dehydrogenase (Complex I) which catalyzes electron transfer from NADH through the respiratory chain, using ubiquinone as an electron acceptor. Essential for the catalytic activity and assembly of complex I.</text>
</comment>
<reference evidence="20" key="1">
    <citation type="journal article" date="2021" name="Entomol. Res.">
        <title>Characterization of mitochondrial genomes of three new species: Leptocimbex praiaformis, L. clavicornis, and L. yanniae (Hymenoptera: Cimbicidae).</title>
        <authorList>
            <person name="Cheng Y."/>
            <person name="Yan Y."/>
            <person name="Wei M."/>
            <person name="Niu G."/>
        </authorList>
    </citation>
    <scope>NUCLEOTIDE SEQUENCE</scope>
</reference>
<feature type="transmembrane region" description="Helical" evidence="18">
    <location>
        <begin position="69"/>
        <end position="89"/>
    </location>
</feature>
<comment type="subcellular location">
    <subcellularLocation>
        <location evidence="2 18">Mitochondrion inner membrane</location>
        <topology evidence="2 18">Multi-pass membrane protein</topology>
    </subcellularLocation>
</comment>
<accession>A0A8A3SRL3</accession>
<keyword evidence="12 18" id="KW-1133">Transmembrane helix</keyword>
<dbReference type="GO" id="GO:0006120">
    <property type="term" value="P:mitochondrial electron transport, NADH to ubiquinone"/>
    <property type="evidence" value="ECO:0007669"/>
    <property type="project" value="InterPro"/>
</dbReference>
<evidence type="ECO:0000256" key="11">
    <source>
        <dbReference type="ARBA" id="ARBA00022982"/>
    </source>
</evidence>
<evidence type="ECO:0000256" key="1">
    <source>
        <dbReference type="ARBA" id="ARBA00003257"/>
    </source>
</evidence>
<evidence type="ECO:0000256" key="9">
    <source>
        <dbReference type="ARBA" id="ARBA00022792"/>
    </source>
</evidence>
<dbReference type="PRINTS" id="PR01436">
    <property type="entry name" value="NADHDHGNASE2"/>
</dbReference>
<feature type="transmembrane region" description="Helical" evidence="18">
    <location>
        <begin position="330"/>
        <end position="348"/>
    </location>
</feature>
<dbReference type="PANTHER" id="PTHR46552:SF1">
    <property type="entry name" value="NADH-UBIQUINONE OXIDOREDUCTASE CHAIN 2"/>
    <property type="match status" value="1"/>
</dbReference>
<keyword evidence="11 18" id="KW-0249">Electron transport</keyword>
<dbReference type="EC" id="7.1.1.2" evidence="4 18"/>
<dbReference type="InterPro" id="IPR050175">
    <property type="entry name" value="Complex_I_Subunit_2"/>
</dbReference>
<comment type="similarity">
    <text evidence="3 18">Belongs to the complex I subunit 2 family.</text>
</comment>
<evidence type="ECO:0000259" key="19">
    <source>
        <dbReference type="Pfam" id="PF00361"/>
    </source>
</evidence>
<evidence type="ECO:0000256" key="15">
    <source>
        <dbReference type="ARBA" id="ARBA00023128"/>
    </source>
</evidence>
<dbReference type="InterPro" id="IPR001750">
    <property type="entry name" value="ND/Mrp_TM"/>
</dbReference>
<comment type="catalytic activity">
    <reaction evidence="17 18">
        <text>a ubiquinone + NADH + 5 H(+)(in) = a ubiquinol + NAD(+) + 4 H(+)(out)</text>
        <dbReference type="Rhea" id="RHEA:29091"/>
        <dbReference type="Rhea" id="RHEA-COMP:9565"/>
        <dbReference type="Rhea" id="RHEA-COMP:9566"/>
        <dbReference type="ChEBI" id="CHEBI:15378"/>
        <dbReference type="ChEBI" id="CHEBI:16389"/>
        <dbReference type="ChEBI" id="CHEBI:17976"/>
        <dbReference type="ChEBI" id="CHEBI:57540"/>
        <dbReference type="ChEBI" id="CHEBI:57945"/>
        <dbReference type="EC" id="7.1.1.2"/>
    </reaction>
</comment>
<keyword evidence="16 18" id="KW-0472">Membrane</keyword>
<evidence type="ECO:0000256" key="5">
    <source>
        <dbReference type="ARBA" id="ARBA00021008"/>
    </source>
</evidence>
<evidence type="ECO:0000256" key="4">
    <source>
        <dbReference type="ARBA" id="ARBA00012944"/>
    </source>
</evidence>
<evidence type="ECO:0000256" key="10">
    <source>
        <dbReference type="ARBA" id="ARBA00022967"/>
    </source>
</evidence>
<evidence type="ECO:0000256" key="12">
    <source>
        <dbReference type="ARBA" id="ARBA00022989"/>
    </source>
</evidence>